<dbReference type="EC" id="6.3.4.14" evidence="4 15"/>
<feature type="domain" description="ATP-grasp" evidence="16">
    <location>
        <begin position="121"/>
        <end position="318"/>
    </location>
</feature>
<keyword evidence="15" id="KW-0444">Lipid biosynthesis</keyword>
<keyword evidence="9 14" id="KW-0067">ATP-binding</keyword>
<proteinExistence type="predicted"/>
<keyword evidence="19" id="KW-1185">Reference proteome</keyword>
<dbReference type="InterPro" id="IPR051602">
    <property type="entry name" value="ACC_Biotin_Carboxylase"/>
</dbReference>
<dbReference type="InterPro" id="IPR005479">
    <property type="entry name" value="CPAse_ATP-bd"/>
</dbReference>
<dbReference type="PANTHER" id="PTHR48095:SF2">
    <property type="entry name" value="BIOTIN CARBOXYLASE, CHLOROPLASTIC"/>
    <property type="match status" value="1"/>
</dbReference>
<dbReference type="Pfam" id="PF02786">
    <property type="entry name" value="CPSase_L_D2"/>
    <property type="match status" value="1"/>
</dbReference>
<dbReference type="FunFam" id="3.30.1490.20:FF:000018">
    <property type="entry name" value="Biotin carboxylase"/>
    <property type="match status" value="1"/>
</dbReference>
<evidence type="ECO:0000256" key="13">
    <source>
        <dbReference type="ARBA" id="ARBA00048600"/>
    </source>
</evidence>
<evidence type="ECO:0000256" key="4">
    <source>
        <dbReference type="ARBA" id="ARBA00013263"/>
    </source>
</evidence>
<dbReference type="SMART" id="SM00878">
    <property type="entry name" value="Biotin_carb_C"/>
    <property type="match status" value="1"/>
</dbReference>
<dbReference type="InterPro" id="IPR011761">
    <property type="entry name" value="ATP-grasp"/>
</dbReference>
<dbReference type="SUPFAM" id="SSF56059">
    <property type="entry name" value="Glutathione synthetase ATP-binding domain-like"/>
    <property type="match status" value="1"/>
</dbReference>
<dbReference type="AlphaFoldDB" id="A0A8J7SKZ5"/>
<comment type="catalytic activity">
    <reaction evidence="13 15">
        <text>N(6)-biotinyl-L-lysyl-[protein] + hydrogencarbonate + ATP = N(6)-carboxybiotinyl-L-lysyl-[protein] + ADP + phosphate + H(+)</text>
        <dbReference type="Rhea" id="RHEA:13501"/>
        <dbReference type="Rhea" id="RHEA-COMP:10505"/>
        <dbReference type="Rhea" id="RHEA-COMP:10506"/>
        <dbReference type="ChEBI" id="CHEBI:15378"/>
        <dbReference type="ChEBI" id="CHEBI:17544"/>
        <dbReference type="ChEBI" id="CHEBI:30616"/>
        <dbReference type="ChEBI" id="CHEBI:43474"/>
        <dbReference type="ChEBI" id="CHEBI:83144"/>
        <dbReference type="ChEBI" id="CHEBI:83145"/>
        <dbReference type="ChEBI" id="CHEBI:456216"/>
        <dbReference type="EC" id="6.3.4.14"/>
    </reaction>
</comment>
<dbReference type="InterPro" id="IPR004549">
    <property type="entry name" value="Acetyl_CoA_COase_biotin_COase"/>
</dbReference>
<keyword evidence="10" id="KW-0460">Magnesium</keyword>
<comment type="pathway">
    <text evidence="2 15">Lipid metabolism; malonyl-CoA biosynthesis; malonyl-CoA from acetyl-CoA: step 1/1.</text>
</comment>
<sequence>MALRRILVANRGEIALRVIRACRDLGIEAVQAHSTADADTLPVRLADAAVEIGGPKATESYLKGDAVIEAAKRMGADAIHPGYGFLSENAAFSDACAAAGLVFIGPKGSVIDLMGNKAAARDVARKAGVPVTPGSQDPVSDPAEALKVARDVGFPLLIKASAGGGGRGMRVVESEDKLKETLESAAHEASVAFGDGSVYIEKYLSDVRHVEVQVFGDGKTTLHFGERDCSTQRRHQKLVEESPSPAITPELREAMTAAACALGDQVGYEGAGTVEFIVDAATQSFYFIEMNTRIQVEHPVSEEVSRVDLVKRQIQHAGGIAPALRQEDIRLEGHSIECRINAEDPEKGFMPKPGRIETFTLPAGPGIRVDTHVYPGYQMPPFYDSLLAKVIATGRDRDEALARMRRALGEMKVEGVPTTIGFHQRLLDDPAFLEGRVHTRYLREEMYAGHRMQQML</sequence>
<gene>
    <name evidence="18" type="primary">accC</name>
    <name evidence="18" type="ORF">KAJ83_05835</name>
</gene>
<keyword evidence="8 14" id="KW-0547">Nucleotide-binding</keyword>
<organism evidence="18 19">
    <name type="scientific">Marivibrio halodurans</name>
    <dbReference type="NCBI Taxonomy" id="2039722"/>
    <lineage>
        <taxon>Bacteria</taxon>
        <taxon>Pseudomonadati</taxon>
        <taxon>Pseudomonadota</taxon>
        <taxon>Alphaproteobacteria</taxon>
        <taxon>Rhodospirillales</taxon>
        <taxon>Rhodospirillaceae</taxon>
        <taxon>Marivibrio</taxon>
    </lineage>
</organism>
<keyword evidence="15" id="KW-0443">Lipid metabolism</keyword>
<evidence type="ECO:0000256" key="11">
    <source>
        <dbReference type="ARBA" id="ARBA00023267"/>
    </source>
</evidence>
<evidence type="ECO:0000259" key="16">
    <source>
        <dbReference type="PROSITE" id="PS50975"/>
    </source>
</evidence>
<dbReference type="GO" id="GO:0004075">
    <property type="term" value="F:biotin carboxylase activity"/>
    <property type="evidence" value="ECO:0007669"/>
    <property type="project" value="UniProtKB-EC"/>
</dbReference>
<dbReference type="GO" id="GO:0046872">
    <property type="term" value="F:metal ion binding"/>
    <property type="evidence" value="ECO:0007669"/>
    <property type="project" value="UniProtKB-KW"/>
</dbReference>
<dbReference type="PROSITE" id="PS50975">
    <property type="entry name" value="ATP_GRASP"/>
    <property type="match status" value="1"/>
</dbReference>
<evidence type="ECO:0000256" key="7">
    <source>
        <dbReference type="ARBA" id="ARBA00022723"/>
    </source>
</evidence>
<evidence type="ECO:0000256" key="3">
    <source>
        <dbReference type="ARBA" id="ARBA00011750"/>
    </source>
</evidence>
<evidence type="ECO:0000256" key="1">
    <source>
        <dbReference type="ARBA" id="ARBA00003761"/>
    </source>
</evidence>
<dbReference type="InterPro" id="IPR011764">
    <property type="entry name" value="Biotin_carboxylation_dom"/>
</dbReference>
<keyword evidence="6 15" id="KW-0436">Ligase</keyword>
<accession>A0A8J7SKZ5</accession>
<protein>
    <recommendedName>
        <fullName evidence="5 15">Biotin carboxylase</fullName>
        <ecNumber evidence="4 15">6.3.4.14</ecNumber>
    </recommendedName>
    <alternativeName>
        <fullName evidence="12 15">Acetyl-coenzyme A carboxylase biotin carboxylase subunit A</fullName>
    </alternativeName>
</protein>
<reference evidence="18" key="1">
    <citation type="submission" date="2021-04" db="EMBL/GenBank/DDBJ databases">
        <authorList>
            <person name="Zhang D.-C."/>
        </authorList>
    </citation>
    <scope>NUCLEOTIDE SEQUENCE</scope>
    <source>
        <strain evidence="18">CGMCC 1.15697</strain>
    </source>
</reference>
<dbReference type="UniPathway" id="UPA00655">
    <property type="reaction ID" value="UER00711"/>
</dbReference>
<dbReference type="EMBL" id="JAGMWN010000002">
    <property type="protein sequence ID" value="MBP5856518.1"/>
    <property type="molecule type" value="Genomic_DNA"/>
</dbReference>
<evidence type="ECO:0000313" key="19">
    <source>
        <dbReference type="Proteomes" id="UP000672602"/>
    </source>
</evidence>
<dbReference type="SUPFAM" id="SSF51246">
    <property type="entry name" value="Rudiment single hybrid motif"/>
    <property type="match status" value="1"/>
</dbReference>
<dbReference type="PROSITE" id="PS50979">
    <property type="entry name" value="BC"/>
    <property type="match status" value="1"/>
</dbReference>
<dbReference type="GO" id="GO:2001295">
    <property type="term" value="P:malonyl-CoA biosynthetic process"/>
    <property type="evidence" value="ECO:0007669"/>
    <property type="project" value="UniProtKB-UniPathway"/>
</dbReference>
<dbReference type="SUPFAM" id="SSF52440">
    <property type="entry name" value="PreATP-grasp domain"/>
    <property type="match status" value="1"/>
</dbReference>
<dbReference type="RefSeq" id="WP_210681085.1">
    <property type="nucleotide sequence ID" value="NZ_JAGMWN010000002.1"/>
</dbReference>
<dbReference type="PROSITE" id="PS00867">
    <property type="entry name" value="CPSASE_2"/>
    <property type="match status" value="1"/>
</dbReference>
<evidence type="ECO:0000256" key="8">
    <source>
        <dbReference type="ARBA" id="ARBA00022741"/>
    </source>
</evidence>
<evidence type="ECO:0000256" key="15">
    <source>
        <dbReference type="RuleBase" id="RU365063"/>
    </source>
</evidence>
<evidence type="ECO:0000256" key="10">
    <source>
        <dbReference type="ARBA" id="ARBA00022842"/>
    </source>
</evidence>
<dbReference type="InterPro" id="IPR005481">
    <property type="entry name" value="BC-like_N"/>
</dbReference>
<evidence type="ECO:0000256" key="14">
    <source>
        <dbReference type="PROSITE-ProRule" id="PRU00409"/>
    </source>
</evidence>
<dbReference type="InterPro" id="IPR016185">
    <property type="entry name" value="PreATP-grasp_dom_sf"/>
</dbReference>
<dbReference type="PANTHER" id="PTHR48095">
    <property type="entry name" value="PYRUVATE CARBOXYLASE SUBUNIT A"/>
    <property type="match status" value="1"/>
</dbReference>
<dbReference type="Proteomes" id="UP000672602">
    <property type="component" value="Unassembled WGS sequence"/>
</dbReference>
<evidence type="ECO:0000256" key="9">
    <source>
        <dbReference type="ARBA" id="ARBA00022840"/>
    </source>
</evidence>
<dbReference type="FunFam" id="3.40.50.20:FF:000010">
    <property type="entry name" value="Propionyl-CoA carboxylase subunit alpha"/>
    <property type="match status" value="1"/>
</dbReference>
<keyword evidence="15" id="KW-0275">Fatty acid biosynthesis</keyword>
<comment type="function">
    <text evidence="1 15">This protein is a component of the acetyl coenzyme A carboxylase complex; first, biotin carboxylase catalyzes the carboxylation of the carrier protein and then the transcarboxylase transfers the carboxyl group to form malonyl-CoA.</text>
</comment>
<evidence type="ECO:0000313" key="18">
    <source>
        <dbReference type="EMBL" id="MBP5856518.1"/>
    </source>
</evidence>
<dbReference type="PROSITE" id="PS00866">
    <property type="entry name" value="CPSASE_1"/>
    <property type="match status" value="1"/>
</dbReference>
<keyword evidence="15" id="KW-0276">Fatty acid metabolism</keyword>
<dbReference type="GO" id="GO:0005524">
    <property type="term" value="F:ATP binding"/>
    <property type="evidence" value="ECO:0007669"/>
    <property type="project" value="UniProtKB-UniRule"/>
</dbReference>
<feature type="domain" description="Biotin carboxylation" evidence="17">
    <location>
        <begin position="2"/>
        <end position="447"/>
    </location>
</feature>
<evidence type="ECO:0000256" key="12">
    <source>
        <dbReference type="ARBA" id="ARBA00033786"/>
    </source>
</evidence>
<evidence type="ECO:0000256" key="5">
    <source>
        <dbReference type="ARBA" id="ARBA00017242"/>
    </source>
</evidence>
<dbReference type="NCBIfam" id="TIGR00514">
    <property type="entry name" value="accC"/>
    <property type="match status" value="1"/>
</dbReference>
<evidence type="ECO:0000256" key="6">
    <source>
        <dbReference type="ARBA" id="ARBA00022598"/>
    </source>
</evidence>
<dbReference type="Gene3D" id="3.30.470.20">
    <property type="entry name" value="ATP-grasp fold, B domain"/>
    <property type="match status" value="1"/>
</dbReference>
<evidence type="ECO:0000256" key="2">
    <source>
        <dbReference type="ARBA" id="ARBA00004956"/>
    </source>
</evidence>
<dbReference type="InterPro" id="IPR011054">
    <property type="entry name" value="Rudment_hybrid_motif"/>
</dbReference>
<dbReference type="GO" id="GO:0006633">
    <property type="term" value="P:fatty acid biosynthetic process"/>
    <property type="evidence" value="ECO:0007669"/>
    <property type="project" value="UniProtKB-KW"/>
</dbReference>
<evidence type="ECO:0000259" key="17">
    <source>
        <dbReference type="PROSITE" id="PS50979"/>
    </source>
</evidence>
<dbReference type="Pfam" id="PF00289">
    <property type="entry name" value="Biotin_carb_N"/>
    <property type="match status" value="1"/>
</dbReference>
<comment type="caution">
    <text evidence="18">The sequence shown here is derived from an EMBL/GenBank/DDBJ whole genome shotgun (WGS) entry which is preliminary data.</text>
</comment>
<dbReference type="NCBIfam" id="NF006367">
    <property type="entry name" value="PRK08591.1"/>
    <property type="match status" value="1"/>
</dbReference>
<keyword evidence="7" id="KW-0479">Metal-binding</keyword>
<dbReference type="InterPro" id="IPR005482">
    <property type="entry name" value="Biotin_COase_C"/>
</dbReference>
<dbReference type="Pfam" id="PF02785">
    <property type="entry name" value="Biotin_carb_C"/>
    <property type="match status" value="1"/>
</dbReference>
<keyword evidence="11 15" id="KW-0092">Biotin</keyword>
<comment type="subunit">
    <text evidence="3 15">Acetyl-CoA carboxylase is a heterohexamer of biotin carboxyl carrier protein, biotin carboxylase and the two subunits of carboxyl transferase in a 2:2 complex.</text>
</comment>
<name>A0A8J7SKZ5_9PROT</name>